<dbReference type="InterPro" id="IPR057326">
    <property type="entry name" value="KR_dom"/>
</dbReference>
<dbReference type="Proteomes" id="UP000317778">
    <property type="component" value="Unassembled WGS sequence"/>
</dbReference>
<dbReference type="EMBL" id="NJBO01000003">
    <property type="protein sequence ID" value="TKJ43748.1"/>
    <property type="molecule type" value="Genomic_DNA"/>
</dbReference>
<evidence type="ECO:0000313" key="5">
    <source>
        <dbReference type="EMBL" id="TKJ43748.1"/>
    </source>
</evidence>
<dbReference type="GO" id="GO:0016020">
    <property type="term" value="C:membrane"/>
    <property type="evidence" value="ECO:0007669"/>
    <property type="project" value="TreeGrafter"/>
</dbReference>
<evidence type="ECO:0000313" key="6">
    <source>
        <dbReference type="Proteomes" id="UP000317778"/>
    </source>
</evidence>
<dbReference type="Pfam" id="PF00106">
    <property type="entry name" value="adh_short"/>
    <property type="match status" value="1"/>
</dbReference>
<dbReference type="AlphaFoldDB" id="A0A532V9A5"/>
<comment type="similarity">
    <text evidence="1 3">Belongs to the short-chain dehydrogenases/reductases (SDR) family.</text>
</comment>
<dbReference type="Gene3D" id="3.40.50.720">
    <property type="entry name" value="NAD(P)-binding Rossmann-like Domain"/>
    <property type="match status" value="1"/>
</dbReference>
<dbReference type="PANTHER" id="PTHR44196">
    <property type="entry name" value="DEHYDROGENASE/REDUCTASE SDR FAMILY MEMBER 7B"/>
    <property type="match status" value="1"/>
</dbReference>
<dbReference type="PRINTS" id="PR00081">
    <property type="entry name" value="GDHRDH"/>
</dbReference>
<dbReference type="CDD" id="cd05233">
    <property type="entry name" value="SDR_c"/>
    <property type="match status" value="1"/>
</dbReference>
<protein>
    <submittedName>
        <fullName evidence="5">Short-chain dehydrogenase</fullName>
    </submittedName>
</protein>
<evidence type="ECO:0000256" key="3">
    <source>
        <dbReference type="RuleBase" id="RU000363"/>
    </source>
</evidence>
<dbReference type="InterPro" id="IPR002347">
    <property type="entry name" value="SDR_fam"/>
</dbReference>
<evidence type="ECO:0000256" key="1">
    <source>
        <dbReference type="ARBA" id="ARBA00006484"/>
    </source>
</evidence>
<dbReference type="InterPro" id="IPR036291">
    <property type="entry name" value="NAD(P)-bd_dom_sf"/>
</dbReference>
<sequence>MNGEEIIPLPGGQRAPWGANFTAPHRVGGRGRVNITTSLECHVFKHPDIIFERTGRPTGHRRPFCICISLIPRIHFLKERLMTQKRPAALITGASSGIGAAFARKLASMGYDLLLTGRREKLLEDLCAELSTRYGILAGYMIAELADESQLREVEDTIRRMPNLRILINNAGYTRLELFAEDSIDAQVDMIKVHDIAAVRLTHAAIPILRTHNWGAVINVSSIAAFLIGARNLMYDATKGFLLSFSSSLHIELGGTGIRVQALCPGFTRTDFHMKLGYGPEHPIFRRRRFMSADKVVQASLGCLERGKVICIPGRRNRWIAFICKHMPRKLFYSLYSKRRLKKKRG</sequence>
<dbReference type="SMART" id="SM00822">
    <property type="entry name" value="PKS_KR"/>
    <property type="match status" value="1"/>
</dbReference>
<organism evidence="5 6">
    <name type="scientific">candidate division TA06 bacterium B3_TA06</name>
    <dbReference type="NCBI Taxonomy" id="2012487"/>
    <lineage>
        <taxon>Bacteria</taxon>
        <taxon>Bacteria division TA06</taxon>
    </lineage>
</organism>
<accession>A0A532V9A5</accession>
<name>A0A532V9A5_UNCT6</name>
<gene>
    <name evidence="5" type="ORF">CEE36_03415</name>
</gene>
<dbReference type="SUPFAM" id="SSF51735">
    <property type="entry name" value="NAD(P)-binding Rossmann-fold domains"/>
    <property type="match status" value="1"/>
</dbReference>
<dbReference type="PANTHER" id="PTHR44196:SF2">
    <property type="entry name" value="SHORT-CHAIN DEHYDROGENASE-RELATED"/>
    <property type="match status" value="1"/>
</dbReference>
<comment type="caution">
    <text evidence="5">The sequence shown here is derived from an EMBL/GenBank/DDBJ whole genome shotgun (WGS) entry which is preliminary data.</text>
</comment>
<keyword evidence="2" id="KW-0560">Oxidoreductase</keyword>
<dbReference type="GO" id="GO:0016491">
    <property type="term" value="F:oxidoreductase activity"/>
    <property type="evidence" value="ECO:0007669"/>
    <property type="project" value="UniProtKB-KW"/>
</dbReference>
<dbReference type="PRINTS" id="PR00080">
    <property type="entry name" value="SDRFAMILY"/>
</dbReference>
<evidence type="ECO:0000259" key="4">
    <source>
        <dbReference type="SMART" id="SM00822"/>
    </source>
</evidence>
<proteinExistence type="inferred from homology"/>
<evidence type="ECO:0000256" key="2">
    <source>
        <dbReference type="ARBA" id="ARBA00023002"/>
    </source>
</evidence>
<feature type="domain" description="Ketoreductase" evidence="4">
    <location>
        <begin position="87"/>
        <end position="266"/>
    </location>
</feature>
<reference evidence="5 6" key="1">
    <citation type="submission" date="2017-06" db="EMBL/GenBank/DDBJ databases">
        <title>Novel microbial phyla capable of carbon fixation and sulfur reduction in deep-sea sediments.</title>
        <authorList>
            <person name="Huang J."/>
            <person name="Baker B."/>
            <person name="Wang Y."/>
        </authorList>
    </citation>
    <scope>NUCLEOTIDE SEQUENCE [LARGE SCALE GENOMIC DNA]</scope>
    <source>
        <strain evidence="5">B3_TA06</strain>
    </source>
</reference>